<sequence length="272" mass="31710">MDTESDRREEQKTSLNTSVFAVDEHGICHFLQQATLSNSKEIVHKQNDATLSITSEELMQSLPSSNGFLSTQPFSIVTIEENQLSSLCLFNNNLPVSKPSPPLQMSGQIDAHYRNVVLLDKHSYDVHHTKLKKKRILRAILRRRSIFKKQLKKFLRNKKRKQRSHQSHRVSKKSIHEPVEENEFPQKQQITIHDLQPSPDLSKRKYIYRDITLTNTESNLMNWRIFQYTQQSSLVSTQNNRHLMDIIASPDIRVGLSKYHGNKHLHKQILVE</sequence>
<dbReference type="EMBL" id="CAJNOJ010000005">
    <property type="protein sequence ID" value="CAF0752815.1"/>
    <property type="molecule type" value="Genomic_DNA"/>
</dbReference>
<dbReference type="Proteomes" id="UP000663852">
    <property type="component" value="Unassembled WGS sequence"/>
</dbReference>
<evidence type="ECO:0000313" key="4">
    <source>
        <dbReference type="Proteomes" id="UP000663828"/>
    </source>
</evidence>
<protein>
    <submittedName>
        <fullName evidence="3">Uncharacterized protein</fullName>
    </submittedName>
</protein>
<keyword evidence="4" id="KW-1185">Reference proteome</keyword>
<reference evidence="3" key="1">
    <citation type="submission" date="2021-02" db="EMBL/GenBank/DDBJ databases">
        <authorList>
            <person name="Nowell W R."/>
        </authorList>
    </citation>
    <scope>NUCLEOTIDE SEQUENCE</scope>
</reference>
<evidence type="ECO:0000313" key="3">
    <source>
        <dbReference type="EMBL" id="CAF1497901.1"/>
    </source>
</evidence>
<dbReference type="Proteomes" id="UP000663828">
    <property type="component" value="Unassembled WGS sequence"/>
</dbReference>
<dbReference type="OrthoDB" id="10028975at2759"/>
<dbReference type="EMBL" id="CAJNOR010004380">
    <property type="protein sequence ID" value="CAF1497901.1"/>
    <property type="molecule type" value="Genomic_DNA"/>
</dbReference>
<accession>A0A815T0H5</accession>
<proteinExistence type="predicted"/>
<gene>
    <name evidence="2" type="ORF">EDS130_LOCUS2383</name>
    <name evidence="3" type="ORF">XAT740_LOCUS39479</name>
</gene>
<name>A0A815T0H5_ADIRI</name>
<dbReference type="AlphaFoldDB" id="A0A815T0H5"/>
<evidence type="ECO:0000256" key="1">
    <source>
        <dbReference type="SAM" id="MobiDB-lite"/>
    </source>
</evidence>
<evidence type="ECO:0000313" key="2">
    <source>
        <dbReference type="EMBL" id="CAF0752815.1"/>
    </source>
</evidence>
<feature type="compositionally biased region" description="Basic residues" evidence="1">
    <location>
        <begin position="155"/>
        <end position="173"/>
    </location>
</feature>
<comment type="caution">
    <text evidence="3">The sequence shown here is derived from an EMBL/GenBank/DDBJ whole genome shotgun (WGS) entry which is preliminary data.</text>
</comment>
<feature type="region of interest" description="Disordered" evidence="1">
    <location>
        <begin position="155"/>
        <end position="188"/>
    </location>
</feature>
<organism evidence="3 4">
    <name type="scientific">Adineta ricciae</name>
    <name type="common">Rotifer</name>
    <dbReference type="NCBI Taxonomy" id="249248"/>
    <lineage>
        <taxon>Eukaryota</taxon>
        <taxon>Metazoa</taxon>
        <taxon>Spiralia</taxon>
        <taxon>Gnathifera</taxon>
        <taxon>Rotifera</taxon>
        <taxon>Eurotatoria</taxon>
        <taxon>Bdelloidea</taxon>
        <taxon>Adinetida</taxon>
        <taxon>Adinetidae</taxon>
        <taxon>Adineta</taxon>
    </lineage>
</organism>